<comment type="caution">
    <text evidence="3">The sequence shown here is derived from an EMBL/GenBank/DDBJ whole genome shotgun (WGS) entry which is preliminary data.</text>
</comment>
<evidence type="ECO:0000313" key="3">
    <source>
        <dbReference type="EMBL" id="RAV35030.1"/>
    </source>
</evidence>
<keyword evidence="1" id="KW-1133">Transmembrane helix</keyword>
<accession>A0A364VEF4</accession>
<gene>
    <name evidence="3" type="ORF">CWC39_00205</name>
    <name evidence="2" type="ORF">DLJ54_01075</name>
</gene>
<feature type="transmembrane region" description="Helical" evidence="1">
    <location>
        <begin position="70"/>
        <end position="92"/>
    </location>
</feature>
<dbReference type="AlphaFoldDB" id="A0A364VEF4"/>
<organism evidence="3 4">
    <name type="scientific">Corynebacterium heidelbergense</name>
    <dbReference type="NCBI Taxonomy" id="2055947"/>
    <lineage>
        <taxon>Bacteria</taxon>
        <taxon>Bacillati</taxon>
        <taxon>Actinomycetota</taxon>
        <taxon>Actinomycetes</taxon>
        <taxon>Mycobacteriales</taxon>
        <taxon>Corynebacteriaceae</taxon>
        <taxon>Corynebacterium</taxon>
    </lineage>
</organism>
<reference evidence="4 5" key="1">
    <citation type="journal article" date="2018" name="Syst. Appl. Microbiol.">
        <title>Corynebacterium heidelbergense sp. nov., isolated from the preen glands of Egyptian geese (Alopochen aegyptiacus).</title>
        <authorList>
            <person name="Braun M.S."/>
            <person name="Wang E."/>
            <person name="Zimmermann S."/>
            <person name="Wink M."/>
        </authorList>
    </citation>
    <scope>NUCLEOTIDE SEQUENCE [LARGE SCALE GENOMIC DNA]</scope>
    <source>
        <strain evidence="2 5">647</strain>
        <strain evidence="3 4">DSM 104638</strain>
    </source>
</reference>
<dbReference type="OrthoDB" id="4422894at2"/>
<evidence type="ECO:0000313" key="5">
    <source>
        <dbReference type="Proteomes" id="UP000251577"/>
    </source>
</evidence>
<dbReference type="Proteomes" id="UP000251577">
    <property type="component" value="Unassembled WGS sequence"/>
</dbReference>
<dbReference type="EMBL" id="PHQP01000001">
    <property type="protein sequence ID" value="RAV35030.1"/>
    <property type="molecule type" value="Genomic_DNA"/>
</dbReference>
<keyword evidence="1" id="KW-0812">Transmembrane</keyword>
<keyword evidence="1" id="KW-0472">Membrane</keyword>
<dbReference type="EMBL" id="QHCV01000006">
    <property type="protein sequence ID" value="RAV32951.1"/>
    <property type="molecule type" value="Genomic_DNA"/>
</dbReference>
<proteinExistence type="predicted"/>
<sequence>MPKITEDLYVDKLYGEGYVPSSFDSPHSSLHSSITWIGMGLVLSSLAGFGTMIFGLSGMVSDLHPWATNLAIGGAILGFGLLFSGFLAVHIGRKNYREYKKRTGRIH</sequence>
<name>A0A364VEF4_9CORY</name>
<dbReference type="RefSeq" id="WP_112768506.1">
    <property type="nucleotide sequence ID" value="NZ_CP063191.1"/>
</dbReference>
<evidence type="ECO:0000256" key="1">
    <source>
        <dbReference type="SAM" id="Phobius"/>
    </source>
</evidence>
<keyword evidence="5" id="KW-1185">Reference proteome</keyword>
<protein>
    <submittedName>
        <fullName evidence="3">Uncharacterized protein</fullName>
    </submittedName>
</protein>
<dbReference type="Proteomes" id="UP000251047">
    <property type="component" value="Unassembled WGS sequence"/>
</dbReference>
<feature type="transmembrane region" description="Helical" evidence="1">
    <location>
        <begin position="34"/>
        <end position="58"/>
    </location>
</feature>
<evidence type="ECO:0000313" key="4">
    <source>
        <dbReference type="Proteomes" id="UP000251047"/>
    </source>
</evidence>
<evidence type="ECO:0000313" key="2">
    <source>
        <dbReference type="EMBL" id="RAV32951.1"/>
    </source>
</evidence>